<dbReference type="AlphaFoldDB" id="A0AAV8PND1"/>
<comment type="caution">
    <text evidence="2">The sequence shown here is derived from an EMBL/GenBank/DDBJ whole genome shotgun (WGS) entry which is preliminary data.</text>
</comment>
<evidence type="ECO:0000256" key="1">
    <source>
        <dbReference type="SAM" id="MobiDB-lite"/>
    </source>
</evidence>
<reference evidence="2 3" key="1">
    <citation type="submission" date="2022-12" db="EMBL/GenBank/DDBJ databases">
        <title>Chromosome-scale assembly of the Ensete ventricosum genome.</title>
        <authorList>
            <person name="Dussert Y."/>
            <person name="Stocks J."/>
            <person name="Wendawek A."/>
            <person name="Woldeyes F."/>
            <person name="Nichols R.A."/>
            <person name="Borrell J.S."/>
        </authorList>
    </citation>
    <scope>NUCLEOTIDE SEQUENCE [LARGE SCALE GENOMIC DNA]</scope>
    <source>
        <strain evidence="3">cv. Maze</strain>
        <tissue evidence="2">Seeds</tissue>
    </source>
</reference>
<dbReference type="EMBL" id="JAQQAF010000004">
    <property type="protein sequence ID" value="KAJ8491824.1"/>
    <property type="molecule type" value="Genomic_DNA"/>
</dbReference>
<protein>
    <recommendedName>
        <fullName evidence="4">BHLH domain-containing protein</fullName>
    </recommendedName>
</protein>
<gene>
    <name evidence="2" type="ORF">OPV22_013545</name>
</gene>
<evidence type="ECO:0000313" key="3">
    <source>
        <dbReference type="Proteomes" id="UP001222027"/>
    </source>
</evidence>
<organism evidence="2 3">
    <name type="scientific">Ensete ventricosum</name>
    <name type="common">Abyssinian banana</name>
    <name type="synonym">Musa ensete</name>
    <dbReference type="NCBI Taxonomy" id="4639"/>
    <lineage>
        <taxon>Eukaryota</taxon>
        <taxon>Viridiplantae</taxon>
        <taxon>Streptophyta</taxon>
        <taxon>Embryophyta</taxon>
        <taxon>Tracheophyta</taxon>
        <taxon>Spermatophyta</taxon>
        <taxon>Magnoliopsida</taxon>
        <taxon>Liliopsida</taxon>
        <taxon>Zingiberales</taxon>
        <taxon>Musaceae</taxon>
        <taxon>Ensete</taxon>
    </lineage>
</organism>
<feature type="compositionally biased region" description="Basic residues" evidence="1">
    <location>
        <begin position="45"/>
        <end position="57"/>
    </location>
</feature>
<keyword evidence="3" id="KW-1185">Reference proteome</keyword>
<evidence type="ECO:0008006" key="4">
    <source>
        <dbReference type="Google" id="ProtNLM"/>
    </source>
</evidence>
<dbReference type="Proteomes" id="UP001222027">
    <property type="component" value="Unassembled WGS sequence"/>
</dbReference>
<sequence>MAQSPTPPPLLPSQVHLGQQEGLRFGEKDCHQVALCNDMPGPTRKEKRSKRERRTRTGLKVLETIKRRDRVR</sequence>
<name>A0AAV8PND1_ENSVE</name>
<accession>A0AAV8PND1</accession>
<feature type="region of interest" description="Disordered" evidence="1">
    <location>
        <begin position="34"/>
        <end position="57"/>
    </location>
</feature>
<evidence type="ECO:0000313" key="2">
    <source>
        <dbReference type="EMBL" id="KAJ8491824.1"/>
    </source>
</evidence>
<proteinExistence type="predicted"/>